<gene>
    <name evidence="1" type="ORF">G8E00_07400</name>
</gene>
<evidence type="ECO:0000313" key="1">
    <source>
        <dbReference type="EMBL" id="QIO05786.1"/>
    </source>
</evidence>
<dbReference type="Pfam" id="PF09829">
    <property type="entry name" value="DUF2057"/>
    <property type="match status" value="1"/>
</dbReference>
<dbReference type="EMBL" id="CP049801">
    <property type="protein sequence ID" value="QIO05786.1"/>
    <property type="molecule type" value="Genomic_DNA"/>
</dbReference>
<dbReference type="InterPro" id="IPR018635">
    <property type="entry name" value="UPF0319"/>
</dbReference>
<dbReference type="Proteomes" id="UP000502297">
    <property type="component" value="Chromosome"/>
</dbReference>
<protein>
    <submittedName>
        <fullName evidence="1">DUF2057 domain-containing protein</fullName>
    </submittedName>
</protein>
<dbReference type="KEGG" id="asha:G8E00_07400"/>
<keyword evidence="2" id="KW-1185">Reference proteome</keyword>
<evidence type="ECO:0000313" key="2">
    <source>
        <dbReference type="Proteomes" id="UP000502297"/>
    </source>
</evidence>
<sequence>MSALTDAAVTIVAPEEIVVMQINDQDVNAGFLRKQKSYQVQSGAVTLQVRYQQYFDHGNNQHDVLKSGSLNLTAQNLQDQHSYTLKLINPPKDFEQAKKYLDHPVIALLDQQQIIVAQQDSVNFQEKRGLSELLHLNFERNRSDAIVQSQQSNPNTKTIENASIQDHQASNKSNISNLTRDQQLIELWRKSSKVERQKFMTWLAEQ</sequence>
<dbReference type="RefSeq" id="WP_166223226.1">
    <property type="nucleotide sequence ID" value="NZ_CP049801.1"/>
</dbReference>
<proteinExistence type="predicted"/>
<reference evidence="1 2" key="1">
    <citation type="submission" date="2020-03" db="EMBL/GenBank/DDBJ databases">
        <authorList>
            <person name="Zhu W."/>
        </authorList>
    </citation>
    <scope>NUCLEOTIDE SEQUENCE [LARGE SCALE GENOMIC DNA]</scope>
    <source>
        <strain evidence="1 2">323-1</strain>
    </source>
</reference>
<name>A0A6G8RV25_9GAMM</name>
<dbReference type="AlphaFoldDB" id="A0A6G8RV25"/>
<organism evidence="1 2">
    <name type="scientific">Acinetobacter shaoyimingii</name>
    <dbReference type="NCBI Taxonomy" id="2715164"/>
    <lineage>
        <taxon>Bacteria</taxon>
        <taxon>Pseudomonadati</taxon>
        <taxon>Pseudomonadota</taxon>
        <taxon>Gammaproteobacteria</taxon>
        <taxon>Moraxellales</taxon>
        <taxon>Moraxellaceae</taxon>
        <taxon>Acinetobacter</taxon>
    </lineage>
</organism>
<accession>A0A6G8RV25</accession>